<reference evidence="5 6" key="1">
    <citation type="submission" date="2019-07" db="EMBL/GenBank/DDBJ databases">
        <title>Genomes of Cafeteria roenbergensis.</title>
        <authorList>
            <person name="Fischer M.G."/>
            <person name="Hackl T."/>
            <person name="Roman M."/>
        </authorList>
    </citation>
    <scope>NUCLEOTIDE SEQUENCE [LARGE SCALE GENOMIC DNA]</scope>
    <source>
        <strain evidence="5 6">E4-10P</strain>
    </source>
</reference>
<evidence type="ECO:0000259" key="4">
    <source>
        <dbReference type="Pfam" id="PF13863"/>
    </source>
</evidence>
<dbReference type="PANTHER" id="PTHR21683:SF2">
    <property type="entry name" value="COILED-COIL DOMAIN-CONTAINING PROTEIN 42 LIKE-2-LIKE"/>
    <property type="match status" value="1"/>
</dbReference>
<gene>
    <name evidence="5" type="ORF">FNF27_07753</name>
</gene>
<feature type="region of interest" description="Disordered" evidence="3">
    <location>
        <begin position="490"/>
        <end position="534"/>
    </location>
</feature>
<name>A0A5A8DHE3_CAFRO</name>
<dbReference type="Proteomes" id="UP000322899">
    <property type="component" value="Unassembled WGS sequence"/>
</dbReference>
<dbReference type="OrthoDB" id="2134857at2759"/>
<dbReference type="PANTHER" id="PTHR21683">
    <property type="entry name" value="COILED-COIL DOMAIN-CONTAINING PROTEIN 42 LIKE-2-LIKE-RELATED"/>
    <property type="match status" value="1"/>
</dbReference>
<dbReference type="Pfam" id="PF13863">
    <property type="entry name" value="DUF4200"/>
    <property type="match status" value="1"/>
</dbReference>
<sequence length="534" mass="56858">MADQARRGGEAPGDEEKKTFLTEPNLKGEELADDFPDYEDDMTPEEDNQDTAMLKKEHQMRIMDDALELMKREFAARMAEVARKEAKLAREKAALDGMVERFRDFIQENDAKKEKALRKAAEEAEALERLAAEEADWERRIEEASRRRQALADTTQSLIPYCSFLARVVEDPSSEFADTQDMLSRYSTLSTTHAAQEATMRRKQAAAKEVRQRIAELGWRGETRKLDLSSEIEAGRRRLEALVEAGRELADERAGADELDRRLVVEASQVNMSVVNLLSRCRDSVAVTAATVAGEAPPPAGAAGAAAAAAGSAPGGAGAAAAAGGAGASAGSRAKAAAKVLTQMRVAPPADKSKAELQRHIQDMLAVVEQRMTDLVELERAFPAWKAQQQAAAAAEARKAEAQRRMDEETKRIREAALAGAKQRVAGLRQQQRARLEEDSVFTASDVGGGGSVATGYASDGGDDDEGAAQSEGGAAVAKFLSGHTYRVRLGGSAPATEGRDSRESGKPAASGALSSGGAAGKSGFGASASALRL</sequence>
<evidence type="ECO:0000256" key="3">
    <source>
        <dbReference type="SAM" id="MobiDB-lite"/>
    </source>
</evidence>
<protein>
    <recommendedName>
        <fullName evidence="4">DUF4200 domain-containing protein</fullName>
    </recommendedName>
</protein>
<feature type="compositionally biased region" description="Basic and acidic residues" evidence="3">
    <location>
        <begin position="1"/>
        <end position="30"/>
    </location>
</feature>
<feature type="region of interest" description="Disordered" evidence="3">
    <location>
        <begin position="452"/>
        <end position="472"/>
    </location>
</feature>
<organism evidence="5 6">
    <name type="scientific">Cafeteria roenbergensis</name>
    <name type="common">Marine flagellate</name>
    <dbReference type="NCBI Taxonomy" id="33653"/>
    <lineage>
        <taxon>Eukaryota</taxon>
        <taxon>Sar</taxon>
        <taxon>Stramenopiles</taxon>
        <taxon>Bigyra</taxon>
        <taxon>Opalozoa</taxon>
        <taxon>Bicosoecida</taxon>
        <taxon>Cafeteriaceae</taxon>
        <taxon>Cafeteria</taxon>
    </lineage>
</organism>
<evidence type="ECO:0000313" key="6">
    <source>
        <dbReference type="Proteomes" id="UP000322899"/>
    </source>
</evidence>
<evidence type="ECO:0000313" key="5">
    <source>
        <dbReference type="EMBL" id="KAA0164825.1"/>
    </source>
</evidence>
<dbReference type="GO" id="GO:0005856">
    <property type="term" value="C:cytoskeleton"/>
    <property type="evidence" value="ECO:0007669"/>
    <property type="project" value="UniProtKB-ARBA"/>
</dbReference>
<feature type="region of interest" description="Disordered" evidence="3">
    <location>
        <begin position="1"/>
        <end position="49"/>
    </location>
</feature>
<comment type="caution">
    <text evidence="5">The sequence shown here is derived from an EMBL/GenBank/DDBJ whole genome shotgun (WGS) entry which is preliminary data.</text>
</comment>
<feature type="compositionally biased region" description="Low complexity" evidence="3">
    <location>
        <begin position="525"/>
        <end position="534"/>
    </location>
</feature>
<keyword evidence="1 2" id="KW-0175">Coiled coil</keyword>
<dbReference type="AlphaFoldDB" id="A0A5A8DHE3"/>
<proteinExistence type="predicted"/>
<dbReference type="InterPro" id="IPR025252">
    <property type="entry name" value="DUF4200"/>
</dbReference>
<feature type="coiled-coil region" evidence="2">
    <location>
        <begin position="110"/>
        <end position="154"/>
    </location>
</feature>
<feature type="domain" description="DUF4200" evidence="4">
    <location>
        <begin position="53"/>
        <end position="170"/>
    </location>
</feature>
<feature type="coiled-coil region" evidence="2">
    <location>
        <begin position="385"/>
        <end position="419"/>
    </location>
</feature>
<feature type="compositionally biased region" description="Low complexity" evidence="3">
    <location>
        <begin position="507"/>
        <end position="517"/>
    </location>
</feature>
<evidence type="ECO:0000256" key="1">
    <source>
        <dbReference type="ARBA" id="ARBA00023054"/>
    </source>
</evidence>
<accession>A0A5A8DHE3</accession>
<dbReference type="InterPro" id="IPR051147">
    <property type="entry name" value="CFAP_domain-containing"/>
</dbReference>
<evidence type="ECO:0000256" key="2">
    <source>
        <dbReference type="SAM" id="Coils"/>
    </source>
</evidence>
<dbReference type="EMBL" id="VLTO01000099">
    <property type="protein sequence ID" value="KAA0164825.1"/>
    <property type="molecule type" value="Genomic_DNA"/>
</dbReference>
<feature type="compositionally biased region" description="Acidic residues" evidence="3">
    <location>
        <begin position="31"/>
        <end position="49"/>
    </location>
</feature>